<dbReference type="EMBL" id="JAODUP010000354">
    <property type="protein sequence ID" value="KAK2151703.1"/>
    <property type="molecule type" value="Genomic_DNA"/>
</dbReference>
<dbReference type="CDD" id="cd01650">
    <property type="entry name" value="RT_nLTR_like"/>
    <property type="match status" value="1"/>
</dbReference>
<organism evidence="2 3">
    <name type="scientific">Paralvinella palmiformis</name>
    <dbReference type="NCBI Taxonomy" id="53620"/>
    <lineage>
        <taxon>Eukaryota</taxon>
        <taxon>Metazoa</taxon>
        <taxon>Spiralia</taxon>
        <taxon>Lophotrochozoa</taxon>
        <taxon>Annelida</taxon>
        <taxon>Polychaeta</taxon>
        <taxon>Sedentaria</taxon>
        <taxon>Canalipalpata</taxon>
        <taxon>Terebellida</taxon>
        <taxon>Terebelliformia</taxon>
        <taxon>Alvinellidae</taxon>
        <taxon>Paralvinella</taxon>
    </lineage>
</organism>
<comment type="caution">
    <text evidence="2">The sequence shown here is derived from an EMBL/GenBank/DDBJ whole genome shotgun (WGS) entry which is preliminary data.</text>
</comment>
<gene>
    <name evidence="2" type="ORF">LSH36_354g02051</name>
</gene>
<proteinExistence type="predicted"/>
<dbReference type="Proteomes" id="UP001208570">
    <property type="component" value="Unassembled WGS sequence"/>
</dbReference>
<evidence type="ECO:0000313" key="2">
    <source>
        <dbReference type="EMBL" id="KAK2151703.1"/>
    </source>
</evidence>
<reference evidence="2" key="1">
    <citation type="journal article" date="2023" name="Mol. Biol. Evol.">
        <title>Third-Generation Sequencing Reveals the Adaptive Role of the Epigenome in Three Deep-Sea Polychaetes.</title>
        <authorList>
            <person name="Perez M."/>
            <person name="Aroh O."/>
            <person name="Sun Y."/>
            <person name="Lan Y."/>
            <person name="Juniper S.K."/>
            <person name="Young C.R."/>
            <person name="Angers B."/>
            <person name="Qian P.Y."/>
        </authorList>
    </citation>
    <scope>NUCLEOTIDE SEQUENCE</scope>
    <source>
        <strain evidence="2">P08H-3</strain>
    </source>
</reference>
<sequence>MAVRIDSSDSDPIFVINVYLPSTNYTTDQYRECITDWQITLEWLSNEGTVISCGDFTGHVGQHWGHRARSQGNDRGRLLGEFLIEHNLFSTITSDICGGPSHTCIPGDANLDASILDHFIIPTDTCHRCLSCYVHEDHALNTSDHLPITLVFKSRYTRNKVLNHNVRYNWNKSDPALYRQNLRSLLSHIEGHTINSKSDLDQYIIDIHLAINKAVQVSIPPCRFKAHVRPFWDDELKDFHKEQMSLRHVWIGHGKPRDNNHESYSDYKTAKRRFARMFEDKQQTFYQKEYEKVENDINMDIKTLWKRVRPKRQPTSGTAITVDGITYKSQDELCEMWRRHYQALLNEQASESARYDSNHADILCKQLSDIKQLSNSSDDPTNTLLEPFSINEIANTCKGLPNNKAPGYDQISYECVKYGGYKLYEHLTDLYNNIIKFTHVPQVLKHSVIIPLYKGKHKPRNLVGSYRGVSLTPTLNKILEKLVLNRLKPWLAYKEFPPPLQQAGREKTNCVCLTYMVLEAIRDAVFRGSKVYGCFLDIKSAYDVINWQGLLVKLWNLGIKHKLWNLFEHWLTGSTAHISTNGEASSVFQISRSIKQGGLLSTFYFLVFYHDIHSFVRRGSTQPLTFHNRDISSPTMADDTLLLSMTPRGLQTMIDNAYMYGRLWRLGYSPSKIKCIVFGDRKLKHIDNYQWFLGDQRLEIVTSYNYLGIIISGDGSSQARTTTMANKGYANLGMLKASGFHSEGLSPLTCSNLWQRLLIPSMLYGCEVWGDLPKRELNVFETVQKRIGKHIQGLHRRTHDEIVRGLLGWTTIAGVIDKCKLKFIYKMCSLPPDNLIKYIFLSQLYFIIFAPQTVDMKRYTYSLWSVIIQHDMTGHVLSYLTGGTLENKKLWSQIVDQAILTHEQRRWKAGLVDKGAHRFLRVHESLRPSVLYSVIKCKMECRKSLMNTVRLLAYPEKLDNADICTVCGQEYTDTVEHYVMRCEGIVDSRSKAWDNILDTLDCEQEVQLLSSTDQVFLDTILSKKNSLFNDIDNYIKFCCIAGNELISLMEVMR</sequence>
<dbReference type="AlphaFoldDB" id="A0AAD9N179"/>
<name>A0AAD9N179_9ANNE</name>
<keyword evidence="3" id="KW-1185">Reference proteome</keyword>
<dbReference type="PANTHER" id="PTHR19446">
    <property type="entry name" value="REVERSE TRANSCRIPTASES"/>
    <property type="match status" value="1"/>
</dbReference>
<dbReference type="InterPro" id="IPR000477">
    <property type="entry name" value="RT_dom"/>
</dbReference>
<dbReference type="PROSITE" id="PS50878">
    <property type="entry name" value="RT_POL"/>
    <property type="match status" value="1"/>
</dbReference>
<accession>A0AAD9N179</accession>
<dbReference type="Pfam" id="PF00078">
    <property type="entry name" value="RVT_1"/>
    <property type="match status" value="1"/>
</dbReference>
<feature type="domain" description="Reverse transcriptase" evidence="1">
    <location>
        <begin position="433"/>
        <end position="711"/>
    </location>
</feature>
<dbReference type="Gene3D" id="3.60.10.10">
    <property type="entry name" value="Endonuclease/exonuclease/phosphatase"/>
    <property type="match status" value="1"/>
</dbReference>
<evidence type="ECO:0000259" key="1">
    <source>
        <dbReference type="PROSITE" id="PS50878"/>
    </source>
</evidence>
<dbReference type="SUPFAM" id="SSF56219">
    <property type="entry name" value="DNase I-like"/>
    <property type="match status" value="1"/>
</dbReference>
<protein>
    <recommendedName>
        <fullName evidence="1">Reverse transcriptase domain-containing protein</fullName>
    </recommendedName>
</protein>
<dbReference type="InterPro" id="IPR036691">
    <property type="entry name" value="Endo/exonu/phosph_ase_sf"/>
</dbReference>
<evidence type="ECO:0000313" key="3">
    <source>
        <dbReference type="Proteomes" id="UP001208570"/>
    </source>
</evidence>